<proteinExistence type="predicted"/>
<keyword evidence="2" id="KW-1185">Reference proteome</keyword>
<dbReference type="SUPFAM" id="SSF52266">
    <property type="entry name" value="SGNH hydrolase"/>
    <property type="match status" value="1"/>
</dbReference>
<organism evidence="1 2">
    <name type="scientific">Larkinella insperata</name>
    <dbReference type="NCBI Taxonomy" id="332158"/>
    <lineage>
        <taxon>Bacteria</taxon>
        <taxon>Pseudomonadati</taxon>
        <taxon>Bacteroidota</taxon>
        <taxon>Cytophagia</taxon>
        <taxon>Cytophagales</taxon>
        <taxon>Spirosomataceae</taxon>
        <taxon>Larkinella</taxon>
    </lineage>
</organism>
<accession>A0ABW3PYK7</accession>
<evidence type="ECO:0008006" key="3">
    <source>
        <dbReference type="Google" id="ProtNLM"/>
    </source>
</evidence>
<evidence type="ECO:0000313" key="2">
    <source>
        <dbReference type="Proteomes" id="UP001597116"/>
    </source>
</evidence>
<sequence length="318" mass="36415">MKPFFSKLFFHGTLCLLIATIFLYGSYVKSTESLTPDFRELPTNFISNSVCFNSKLEHAKASGKPADANCLVLGSSISLNNIDAGLLSQKNKQTVYNFSSWGLKPYQSYQLLKSLDRKIAPKQLIIAFNNTDFGRDNKQISYATIYDFIFNNSLLNRLQCFFEHFNIQDFVSDWALRSNFSRRDNVYQSLRFDAHGSILLNAHNFQYSKDIQPLVYHDTTGYPVFQAGIDSIANFCAKRNIQLLLVYSPWKKEVLTPDKISEIKTVSNRLENRYKKSFLDLSSLPIESRYFVDGGHLYKNGATILSEKVSNYLQKGKI</sequence>
<comment type="caution">
    <text evidence="1">The sequence shown here is derived from an EMBL/GenBank/DDBJ whole genome shotgun (WGS) entry which is preliminary data.</text>
</comment>
<reference evidence="2" key="1">
    <citation type="journal article" date="2019" name="Int. J. Syst. Evol. Microbiol.">
        <title>The Global Catalogue of Microorganisms (GCM) 10K type strain sequencing project: providing services to taxonomists for standard genome sequencing and annotation.</title>
        <authorList>
            <consortium name="The Broad Institute Genomics Platform"/>
            <consortium name="The Broad Institute Genome Sequencing Center for Infectious Disease"/>
            <person name="Wu L."/>
            <person name="Ma J."/>
        </authorList>
    </citation>
    <scope>NUCLEOTIDE SEQUENCE [LARGE SCALE GENOMIC DNA]</scope>
    <source>
        <strain evidence="2">CCUG 55608</strain>
    </source>
</reference>
<evidence type="ECO:0000313" key="1">
    <source>
        <dbReference type="EMBL" id="MFD1139487.1"/>
    </source>
</evidence>
<protein>
    <recommendedName>
        <fullName evidence="3">DUF1574 domain-containing protein</fullName>
    </recommendedName>
</protein>
<gene>
    <name evidence="1" type="ORF">ACFQ4C_00105</name>
</gene>
<dbReference type="Gene3D" id="3.40.50.1110">
    <property type="entry name" value="SGNH hydrolase"/>
    <property type="match status" value="1"/>
</dbReference>
<dbReference type="Proteomes" id="UP001597116">
    <property type="component" value="Unassembled WGS sequence"/>
</dbReference>
<dbReference type="InterPro" id="IPR036514">
    <property type="entry name" value="SGNH_hydro_sf"/>
</dbReference>
<dbReference type="RefSeq" id="WP_379883828.1">
    <property type="nucleotide sequence ID" value="NZ_JBHTLP010000001.1"/>
</dbReference>
<dbReference type="EMBL" id="JBHTLP010000001">
    <property type="protein sequence ID" value="MFD1139487.1"/>
    <property type="molecule type" value="Genomic_DNA"/>
</dbReference>
<name>A0ABW3PYK7_9BACT</name>